<reference evidence="13" key="2">
    <citation type="submission" date="2025-08" db="UniProtKB">
        <authorList>
            <consortium name="RefSeq"/>
        </authorList>
    </citation>
    <scope>IDENTIFICATION</scope>
    <source>
        <tissue evidence="13">Leaf</tissue>
    </source>
</reference>
<dbReference type="GO" id="GO:0005682">
    <property type="term" value="C:U5 snRNP"/>
    <property type="evidence" value="ECO:0007669"/>
    <property type="project" value="TreeGrafter"/>
</dbReference>
<dbReference type="AlphaFoldDB" id="A0A6P5H2N1"/>
<evidence type="ECO:0000256" key="9">
    <source>
        <dbReference type="ARBA" id="ARBA00023274"/>
    </source>
</evidence>
<protein>
    <recommendedName>
        <fullName evidence="10">Sm protein B</fullName>
    </recommendedName>
</protein>
<dbReference type="CDD" id="cd01717">
    <property type="entry name" value="Sm_B"/>
    <property type="match status" value="1"/>
</dbReference>
<keyword evidence="8" id="KW-0539">Nucleus</keyword>
<dbReference type="InterPro" id="IPR050914">
    <property type="entry name" value="snRNP_SmB/NAA38-like"/>
</dbReference>
<keyword evidence="7" id="KW-0508">mRNA splicing</keyword>
<gene>
    <name evidence="13" type="primary">LOC109726756</name>
</gene>
<evidence type="ECO:0000256" key="8">
    <source>
        <dbReference type="ARBA" id="ARBA00023242"/>
    </source>
</evidence>
<name>A0A6P5H2N1_ANACO</name>
<evidence type="ECO:0000313" key="13">
    <source>
        <dbReference type="RefSeq" id="XP_020112133.1"/>
    </source>
</evidence>
<evidence type="ECO:0000256" key="7">
    <source>
        <dbReference type="ARBA" id="ARBA00023187"/>
    </source>
</evidence>
<dbReference type="GO" id="GO:0005685">
    <property type="term" value="C:U1 snRNP"/>
    <property type="evidence" value="ECO:0007669"/>
    <property type="project" value="TreeGrafter"/>
</dbReference>
<dbReference type="PANTHER" id="PTHR10701">
    <property type="entry name" value="SMALL NUCLEAR RIBONUCLEOPROTEIN-ASSOCIATED PROTEIN B AND N"/>
    <property type="match status" value="1"/>
</dbReference>
<dbReference type="OrthoDB" id="2020720at2759"/>
<accession>A0A6P5H2N1</accession>
<sequence>MSKGSKMLQFINYRMRVTIQDGRQLVGKSMAFHRHMNLVLDDCEEFWRLPLVKGLKKAGKEREELTRRIRAGSIKFRADHEPEFLSSSRARAEHEPALKTTSRARAGSSSLELVSFTALLLVRLGIAAKPTHVS</sequence>
<keyword evidence="5" id="KW-0507">mRNA processing</keyword>
<evidence type="ECO:0000256" key="3">
    <source>
        <dbReference type="ARBA" id="ARBA00009123"/>
    </source>
</evidence>
<dbReference type="InterPro" id="IPR010920">
    <property type="entry name" value="LSM_dom_sf"/>
</dbReference>
<dbReference type="GO" id="GO:0003723">
    <property type="term" value="F:RNA binding"/>
    <property type="evidence" value="ECO:0007669"/>
    <property type="project" value="UniProtKB-KW"/>
</dbReference>
<dbReference type="GO" id="GO:0071004">
    <property type="term" value="C:U2-type prespliceosome"/>
    <property type="evidence" value="ECO:0007669"/>
    <property type="project" value="TreeGrafter"/>
</dbReference>
<dbReference type="Gene3D" id="2.30.30.100">
    <property type="match status" value="1"/>
</dbReference>
<evidence type="ECO:0000256" key="10">
    <source>
        <dbReference type="ARBA" id="ARBA00041355"/>
    </source>
</evidence>
<evidence type="ECO:0000256" key="4">
    <source>
        <dbReference type="ARBA" id="ARBA00022490"/>
    </source>
</evidence>
<dbReference type="Pfam" id="PF01423">
    <property type="entry name" value="LSM"/>
    <property type="match status" value="1"/>
</dbReference>
<proteinExistence type="inferred from homology"/>
<dbReference type="InterPro" id="IPR001163">
    <property type="entry name" value="Sm_dom_euk/arc"/>
</dbReference>
<evidence type="ECO:0000256" key="2">
    <source>
        <dbReference type="ARBA" id="ARBA00004496"/>
    </source>
</evidence>
<dbReference type="SMART" id="SM00651">
    <property type="entry name" value="Sm"/>
    <property type="match status" value="1"/>
</dbReference>
<reference evidence="12" key="1">
    <citation type="journal article" date="2015" name="Nat. Genet.">
        <title>The pineapple genome and the evolution of CAM photosynthesis.</title>
        <authorList>
            <person name="Ming R."/>
            <person name="VanBuren R."/>
            <person name="Wai C.M."/>
            <person name="Tang H."/>
            <person name="Schatz M.C."/>
            <person name="Bowers J.E."/>
            <person name="Lyons E."/>
            <person name="Wang M.L."/>
            <person name="Chen J."/>
            <person name="Biggers E."/>
            <person name="Zhang J."/>
            <person name="Huang L."/>
            <person name="Zhang L."/>
            <person name="Miao W."/>
            <person name="Zhang J."/>
            <person name="Ye Z."/>
            <person name="Miao C."/>
            <person name="Lin Z."/>
            <person name="Wang H."/>
            <person name="Zhou H."/>
            <person name="Yim W.C."/>
            <person name="Priest H.D."/>
            <person name="Zheng C."/>
            <person name="Woodhouse M."/>
            <person name="Edger P.P."/>
            <person name="Guyot R."/>
            <person name="Guo H.B."/>
            <person name="Guo H."/>
            <person name="Zheng G."/>
            <person name="Singh R."/>
            <person name="Sharma A."/>
            <person name="Min X."/>
            <person name="Zheng Y."/>
            <person name="Lee H."/>
            <person name="Gurtowski J."/>
            <person name="Sedlazeck F.J."/>
            <person name="Harkess A."/>
            <person name="McKain M.R."/>
            <person name="Liao Z."/>
            <person name="Fang J."/>
            <person name="Liu J."/>
            <person name="Zhang X."/>
            <person name="Zhang Q."/>
            <person name="Hu W."/>
            <person name="Qin Y."/>
            <person name="Wang K."/>
            <person name="Chen L.Y."/>
            <person name="Shirley N."/>
            <person name="Lin Y.R."/>
            <person name="Liu L.Y."/>
            <person name="Hernandez A.G."/>
            <person name="Wright C.L."/>
            <person name="Bulone V."/>
            <person name="Tuskan G.A."/>
            <person name="Heath K."/>
            <person name="Zee F."/>
            <person name="Moore P.H."/>
            <person name="Sunkar R."/>
            <person name="Leebens-Mack J.H."/>
            <person name="Mockler T."/>
            <person name="Bennetzen J.L."/>
            <person name="Freeling M."/>
            <person name="Sankoff D."/>
            <person name="Paterson A.H."/>
            <person name="Zhu X."/>
            <person name="Yang X."/>
            <person name="Smith J.A."/>
            <person name="Cushman J.C."/>
            <person name="Paull R.E."/>
            <person name="Yu Q."/>
        </authorList>
    </citation>
    <scope>NUCLEOTIDE SEQUENCE [LARGE SCALE GENOMIC DNA]</scope>
    <source>
        <strain evidence="12">cv. F153</strain>
    </source>
</reference>
<dbReference type="RefSeq" id="XP_020112133.1">
    <property type="nucleotide sequence ID" value="XM_020256544.1"/>
</dbReference>
<dbReference type="SUPFAM" id="SSF50182">
    <property type="entry name" value="Sm-like ribonucleoproteins"/>
    <property type="match status" value="1"/>
</dbReference>
<evidence type="ECO:0000256" key="1">
    <source>
        <dbReference type="ARBA" id="ARBA00004123"/>
    </source>
</evidence>
<evidence type="ECO:0000259" key="11">
    <source>
        <dbReference type="SMART" id="SM00651"/>
    </source>
</evidence>
<dbReference type="GO" id="GO:0000398">
    <property type="term" value="P:mRNA splicing, via spliceosome"/>
    <property type="evidence" value="ECO:0007669"/>
    <property type="project" value="TreeGrafter"/>
</dbReference>
<organism evidence="12 13">
    <name type="scientific">Ananas comosus</name>
    <name type="common">Pineapple</name>
    <name type="synonym">Ananas ananas</name>
    <dbReference type="NCBI Taxonomy" id="4615"/>
    <lineage>
        <taxon>Eukaryota</taxon>
        <taxon>Viridiplantae</taxon>
        <taxon>Streptophyta</taxon>
        <taxon>Embryophyta</taxon>
        <taxon>Tracheophyta</taxon>
        <taxon>Spermatophyta</taxon>
        <taxon>Magnoliopsida</taxon>
        <taxon>Liliopsida</taxon>
        <taxon>Poales</taxon>
        <taxon>Bromeliaceae</taxon>
        <taxon>Bromelioideae</taxon>
        <taxon>Ananas</taxon>
    </lineage>
</organism>
<feature type="domain" description="Sm" evidence="11">
    <location>
        <begin position="5"/>
        <end position="124"/>
    </location>
</feature>
<dbReference type="GO" id="GO:0070990">
    <property type="term" value="F:snRNP binding"/>
    <property type="evidence" value="ECO:0007669"/>
    <property type="project" value="TreeGrafter"/>
</dbReference>
<keyword evidence="9" id="KW-0687">Ribonucleoprotein</keyword>
<comment type="subcellular location">
    <subcellularLocation>
        <location evidence="2">Cytoplasm</location>
    </subcellularLocation>
    <subcellularLocation>
        <location evidence="1">Nucleus</location>
    </subcellularLocation>
</comment>
<dbReference type="GO" id="GO:0005686">
    <property type="term" value="C:U2 snRNP"/>
    <property type="evidence" value="ECO:0007669"/>
    <property type="project" value="TreeGrafter"/>
</dbReference>
<evidence type="ECO:0000256" key="5">
    <source>
        <dbReference type="ARBA" id="ARBA00022664"/>
    </source>
</evidence>
<dbReference type="GO" id="GO:0071013">
    <property type="term" value="C:catalytic step 2 spliceosome"/>
    <property type="evidence" value="ECO:0007669"/>
    <property type="project" value="TreeGrafter"/>
</dbReference>
<keyword evidence="12" id="KW-1185">Reference proteome</keyword>
<evidence type="ECO:0000313" key="12">
    <source>
        <dbReference type="Proteomes" id="UP000515123"/>
    </source>
</evidence>
<keyword evidence="4" id="KW-0963">Cytoplasm</keyword>
<dbReference type="GO" id="GO:0046540">
    <property type="term" value="C:U4/U6 x U5 tri-snRNP complex"/>
    <property type="evidence" value="ECO:0007669"/>
    <property type="project" value="TreeGrafter"/>
</dbReference>
<dbReference type="GO" id="GO:0005737">
    <property type="term" value="C:cytoplasm"/>
    <property type="evidence" value="ECO:0007669"/>
    <property type="project" value="UniProtKB-SubCell"/>
</dbReference>
<keyword evidence="6" id="KW-0694">RNA-binding</keyword>
<dbReference type="GO" id="GO:0005687">
    <property type="term" value="C:U4 snRNP"/>
    <property type="evidence" value="ECO:0007669"/>
    <property type="project" value="TreeGrafter"/>
</dbReference>
<comment type="similarity">
    <text evidence="3">Belongs to the snRNP SmB/SmN family.</text>
</comment>
<dbReference type="GeneID" id="109726756"/>
<evidence type="ECO:0000256" key="6">
    <source>
        <dbReference type="ARBA" id="ARBA00022884"/>
    </source>
</evidence>
<dbReference type="Proteomes" id="UP000515123">
    <property type="component" value="Linkage group 21"/>
</dbReference>
<dbReference type="PANTHER" id="PTHR10701:SF0">
    <property type="entry name" value="SMALL NUCLEAR RIBONUCLEOPROTEIN-ASSOCIATED PROTEIN B"/>
    <property type="match status" value="1"/>
</dbReference>